<name>A0ABR3NX14_9TELE</name>
<comment type="caution">
    <text evidence="2">The sequence shown here is derived from an EMBL/GenBank/DDBJ whole genome shotgun (WGS) entry which is preliminary data.</text>
</comment>
<organism evidence="2 3">
    <name type="scientific">Cirrhinus molitorella</name>
    <name type="common">mud carp</name>
    <dbReference type="NCBI Taxonomy" id="172907"/>
    <lineage>
        <taxon>Eukaryota</taxon>
        <taxon>Metazoa</taxon>
        <taxon>Chordata</taxon>
        <taxon>Craniata</taxon>
        <taxon>Vertebrata</taxon>
        <taxon>Euteleostomi</taxon>
        <taxon>Actinopterygii</taxon>
        <taxon>Neopterygii</taxon>
        <taxon>Teleostei</taxon>
        <taxon>Ostariophysi</taxon>
        <taxon>Cypriniformes</taxon>
        <taxon>Cyprinidae</taxon>
        <taxon>Labeoninae</taxon>
        <taxon>Labeonini</taxon>
        <taxon>Cirrhinus</taxon>
    </lineage>
</organism>
<keyword evidence="1" id="KW-0732">Signal</keyword>
<evidence type="ECO:0000256" key="1">
    <source>
        <dbReference type="SAM" id="SignalP"/>
    </source>
</evidence>
<dbReference type="EMBL" id="JAYMGO010000001">
    <property type="protein sequence ID" value="KAL1281578.1"/>
    <property type="molecule type" value="Genomic_DNA"/>
</dbReference>
<reference evidence="2 3" key="1">
    <citation type="submission" date="2023-09" db="EMBL/GenBank/DDBJ databases">
        <authorList>
            <person name="Wang M."/>
        </authorList>
    </citation>
    <scope>NUCLEOTIDE SEQUENCE [LARGE SCALE GENOMIC DNA]</scope>
    <source>
        <strain evidence="2">GT-2023</strain>
        <tissue evidence="2">Liver</tissue>
    </source>
</reference>
<proteinExistence type="predicted"/>
<protein>
    <submittedName>
        <fullName evidence="2">Uncharacterized protein</fullName>
    </submittedName>
</protein>
<evidence type="ECO:0000313" key="3">
    <source>
        <dbReference type="Proteomes" id="UP001558613"/>
    </source>
</evidence>
<keyword evidence="3" id="KW-1185">Reference proteome</keyword>
<feature type="chain" id="PRO_5046460380" evidence="1">
    <location>
        <begin position="17"/>
        <end position="125"/>
    </location>
</feature>
<accession>A0ABR3NX14</accession>
<feature type="signal peptide" evidence="1">
    <location>
        <begin position="1"/>
        <end position="16"/>
    </location>
</feature>
<gene>
    <name evidence="2" type="ORF">QQF64_000381</name>
</gene>
<evidence type="ECO:0000313" key="2">
    <source>
        <dbReference type="EMBL" id="KAL1281578.1"/>
    </source>
</evidence>
<sequence length="125" mass="13962">MNTFFTLLFSCGTSWSSIVPSNKLQLNNRWANSGLRMPVFNVCPPGRSADCHDPESGLDLLFIMPEQDPGFLCVQVPVCMDPVLLIRITLDLLDPCKQILESDAVKQIDDRKGKLEVMSPITEHT</sequence>
<dbReference type="Proteomes" id="UP001558613">
    <property type="component" value="Unassembled WGS sequence"/>
</dbReference>